<evidence type="ECO:0008006" key="4">
    <source>
        <dbReference type="Google" id="ProtNLM"/>
    </source>
</evidence>
<feature type="compositionally biased region" description="Polar residues" evidence="1">
    <location>
        <begin position="511"/>
        <end position="530"/>
    </location>
</feature>
<dbReference type="EMBL" id="BEZZ01000299">
    <property type="protein sequence ID" value="GCC30372.1"/>
    <property type="molecule type" value="Genomic_DNA"/>
</dbReference>
<dbReference type="PANTHER" id="PTHR23039">
    <property type="entry name" value="NANCE-HORAN SYNDROME PROTEIN"/>
    <property type="match status" value="1"/>
</dbReference>
<name>A0A401SJ00_CHIPU</name>
<dbReference type="Proteomes" id="UP000287033">
    <property type="component" value="Unassembled WGS sequence"/>
</dbReference>
<feature type="compositionally biased region" description="Polar residues" evidence="1">
    <location>
        <begin position="227"/>
        <end position="243"/>
    </location>
</feature>
<feature type="region of interest" description="Disordered" evidence="1">
    <location>
        <begin position="382"/>
        <end position="436"/>
    </location>
</feature>
<accession>A0A401SJ00</accession>
<feature type="compositionally biased region" description="Polar residues" evidence="1">
    <location>
        <begin position="382"/>
        <end position="402"/>
    </location>
</feature>
<feature type="compositionally biased region" description="Basic and acidic residues" evidence="1">
    <location>
        <begin position="562"/>
        <end position="574"/>
    </location>
</feature>
<feature type="region of interest" description="Disordered" evidence="1">
    <location>
        <begin position="225"/>
        <end position="269"/>
    </location>
</feature>
<evidence type="ECO:0000256" key="1">
    <source>
        <dbReference type="SAM" id="MobiDB-lite"/>
    </source>
</evidence>
<dbReference type="OrthoDB" id="9906533at2759"/>
<reference evidence="2 3" key="1">
    <citation type="journal article" date="2018" name="Nat. Ecol. Evol.">
        <title>Shark genomes provide insights into elasmobranch evolution and the origin of vertebrates.</title>
        <authorList>
            <person name="Hara Y"/>
            <person name="Yamaguchi K"/>
            <person name="Onimaru K"/>
            <person name="Kadota M"/>
            <person name="Koyanagi M"/>
            <person name="Keeley SD"/>
            <person name="Tatsumi K"/>
            <person name="Tanaka K"/>
            <person name="Motone F"/>
            <person name="Kageyama Y"/>
            <person name="Nozu R"/>
            <person name="Adachi N"/>
            <person name="Nishimura O"/>
            <person name="Nakagawa R"/>
            <person name="Tanegashima C"/>
            <person name="Kiyatake I"/>
            <person name="Matsumoto R"/>
            <person name="Murakumo K"/>
            <person name="Nishida K"/>
            <person name="Terakita A"/>
            <person name="Kuratani S"/>
            <person name="Sato K"/>
            <person name="Hyodo S Kuraku.S."/>
        </authorList>
    </citation>
    <scope>NUCLEOTIDE SEQUENCE [LARGE SCALE GENOMIC DNA]</scope>
</reference>
<protein>
    <recommendedName>
        <fullName evidence="4">NHS-like protein 2</fullName>
    </recommendedName>
</protein>
<organism evidence="2 3">
    <name type="scientific">Chiloscyllium punctatum</name>
    <name type="common">Brownbanded bambooshark</name>
    <name type="synonym">Hemiscyllium punctatum</name>
    <dbReference type="NCBI Taxonomy" id="137246"/>
    <lineage>
        <taxon>Eukaryota</taxon>
        <taxon>Metazoa</taxon>
        <taxon>Chordata</taxon>
        <taxon>Craniata</taxon>
        <taxon>Vertebrata</taxon>
        <taxon>Chondrichthyes</taxon>
        <taxon>Elasmobranchii</taxon>
        <taxon>Galeomorphii</taxon>
        <taxon>Galeoidea</taxon>
        <taxon>Orectolobiformes</taxon>
        <taxon>Hemiscylliidae</taxon>
        <taxon>Chiloscyllium</taxon>
    </lineage>
</organism>
<feature type="region of interest" description="Disordered" evidence="1">
    <location>
        <begin position="629"/>
        <end position="708"/>
    </location>
</feature>
<feature type="compositionally biased region" description="Polar residues" evidence="1">
    <location>
        <begin position="314"/>
        <end position="335"/>
    </location>
</feature>
<dbReference type="Pfam" id="PF15273">
    <property type="entry name" value="NHS"/>
    <property type="match status" value="2"/>
</dbReference>
<evidence type="ECO:0000313" key="3">
    <source>
        <dbReference type="Proteomes" id="UP000287033"/>
    </source>
</evidence>
<dbReference type="STRING" id="137246.A0A401SJ00"/>
<evidence type="ECO:0000313" key="2">
    <source>
        <dbReference type="EMBL" id="GCC30372.1"/>
    </source>
</evidence>
<dbReference type="OMA" id="TQESERC"/>
<feature type="compositionally biased region" description="Polar residues" evidence="1">
    <location>
        <begin position="645"/>
        <end position="659"/>
    </location>
</feature>
<sequence>MKEFGEPIVQNEVAANTFGHKPVLNREAVPDSCPRKGEKRMEFVLMPSTRSSSEDETTTIGIRPQELFLNSPSTPEKPHKWIQPISPSTPEEKRWQHTRTTQVDLIPINVTGETLERHANTHQSLFNTETAMNPKSMLRRRQTVTGLHESNQPQQGLSTECSTSPHTLTAAEAPQRLFNFDEDLSVTNGKRDSVSNVKAGQSFPSMLRKCYDHTRRHSENYIMRYPSASSEESQSTENVSVITDQEESQKSRARSRSISLKKPKKKPIPPVRSVSLKKYEVSPKLKEIAPSISPEEIRPIKLFLHPEKQIIQSESIDSNESSGFVSDARSSSATPTLRDGEPIRYPEHWFLNDWKSSDPYRSLSNSSTATGITVIECAKSHGSSESLTSPSISRATTPSQLSVEVESKMTSPGKLPGLMSPSSGYSSQPETPTSAFPMSVYQGHVIQPVGKSKPKVPERKSSLQPTSPNEKSPRSKHVFDLPITPPPHLDLSGLKLPFKGKSKASRRHSDSSNSTKLSQKHSPNQPSMPIITQTVLESVRLRSVSRSETEDNSKILISPQKIHTESSELPEKKVRPPVPGKPPMSKRPSSIVLKVSPTEHPTHITSPPSEATSKRGFVTVFRKVGVKRQESIESAASQKPPLASPKTTCPQSNNLQSNHMDTKQTREMPATTDESPGESFAALTRSSTQYTEKKKTPPPVPKKPNVLIVPTNTAHILVVTERPGWSPQRSPAATPDSNSANVSLSQVVYERGLEASDVNVSHDWKTDPSADNIPCTSVHFGDSRKKQYNDGFGLCQNIMSCTAPGQNPTDISLNPAAKQKSPTGTPRGDIVVEDDDDVFISSGTQRSTEDLFTVIHRSKRKVLGWKEPGEAFNVRHVAVSPVKPPTTPPSSGLKVSPSVSGNGIKVSTSNENFKALLQKKGSKPASGTRMSAAELLKSTNPLARRIAMEFTQESERCQPILDPVSSEDTSKC</sequence>
<comment type="caution">
    <text evidence="2">The sequence shown here is derived from an EMBL/GenBank/DDBJ whole genome shotgun (WGS) entry which is preliminary data.</text>
</comment>
<dbReference type="AlphaFoldDB" id="A0A401SJ00"/>
<feature type="region of interest" description="Disordered" evidence="1">
    <location>
        <begin position="314"/>
        <end position="339"/>
    </location>
</feature>
<dbReference type="InterPro" id="IPR024845">
    <property type="entry name" value="NHS-like"/>
</dbReference>
<dbReference type="PANTHER" id="PTHR23039:SF2">
    <property type="entry name" value="NHS-LIKE PROTEIN 2"/>
    <property type="match status" value="1"/>
</dbReference>
<dbReference type="GO" id="GO:0030154">
    <property type="term" value="P:cell differentiation"/>
    <property type="evidence" value="ECO:0007669"/>
    <property type="project" value="TreeGrafter"/>
</dbReference>
<feature type="compositionally biased region" description="Polar residues" evidence="1">
    <location>
        <begin position="420"/>
        <end position="436"/>
    </location>
</feature>
<feature type="compositionally biased region" description="Basic residues" evidence="1">
    <location>
        <begin position="251"/>
        <end position="267"/>
    </location>
</feature>
<keyword evidence="3" id="KW-1185">Reference proteome</keyword>
<gene>
    <name evidence="2" type="ORF">chiPu_0008820</name>
</gene>
<feature type="region of interest" description="Disordered" evidence="1">
    <location>
        <begin position="68"/>
        <end position="97"/>
    </location>
</feature>
<feature type="region of interest" description="Disordered" evidence="1">
    <location>
        <begin position="542"/>
        <end position="613"/>
    </location>
</feature>
<feature type="region of interest" description="Disordered" evidence="1">
    <location>
        <begin position="448"/>
        <end position="530"/>
    </location>
</feature>
<proteinExistence type="predicted"/>